<name>A0AAE6Z152_9GAMM</name>
<dbReference type="RefSeq" id="WP_168363457.1">
    <property type="nucleotide sequence ID" value="NZ_CP033622.1"/>
</dbReference>
<evidence type="ECO:0000256" key="1">
    <source>
        <dbReference type="PROSITE-ProRule" id="PRU00409"/>
    </source>
</evidence>
<accession>A0AAE6Z152</accession>
<dbReference type="Proteomes" id="UP000500801">
    <property type="component" value="Chromosome"/>
</dbReference>
<dbReference type="GO" id="GO:0046872">
    <property type="term" value="F:metal ion binding"/>
    <property type="evidence" value="ECO:0007669"/>
    <property type="project" value="InterPro"/>
</dbReference>
<keyword evidence="1" id="KW-0067">ATP-binding</keyword>
<dbReference type="GO" id="GO:0016874">
    <property type="term" value="F:ligase activity"/>
    <property type="evidence" value="ECO:0007669"/>
    <property type="project" value="UniProtKB-KW"/>
</dbReference>
<dbReference type="InterPro" id="IPR011761">
    <property type="entry name" value="ATP-grasp"/>
</dbReference>
<keyword evidence="1" id="KW-0547">Nucleotide-binding</keyword>
<sequence length="360" mass="39655">MKYKIVITGAGSAQSNGVINSLLMANDGEEIIGLGSDPADLMLCKAHKKYLMPHSKDPSYKKSLLAVLDAEKPQMIHFQHDAELAIALKFQDEIEATGAKLLVPDYETIDTCVRKYETWVKFRDAGITVPKNILLHSHDDLKLAFQDLGGEDGTIWIRANAIGGGGLGSLPTSDYDEAVEWIDKHNGWGNFIAAELLTKKTVTSLSIWKDGELIIAQSRSRHGWVHSALSPSGVTGVTKVGETCSDPVVDDIARRAVLAVSEVPNGIYGVDMTYDRNGIPNPTEINISRFFTTIQFFAEAGLNMPKILKDIVLYNKYPDLPEKVNPLPNGLLWLRGMDCLPKLTTQKEIEATLLRPEIDK</sequence>
<dbReference type="EMBL" id="CP033622">
    <property type="protein sequence ID" value="QIZ52421.1"/>
    <property type="molecule type" value="Genomic_DNA"/>
</dbReference>
<keyword evidence="3" id="KW-0436">Ligase</keyword>
<evidence type="ECO:0000313" key="3">
    <source>
        <dbReference type="EMBL" id="QIZ52421.1"/>
    </source>
</evidence>
<reference evidence="3 4" key="1">
    <citation type="submission" date="2018-11" db="EMBL/GenBank/DDBJ databases">
        <title>Complete genome sequence of Dickeya zeae strain CE1 infecting Canna edulis Ker-Gawl. in China.</title>
        <authorList>
            <person name="Zhang J."/>
            <person name="Lin B."/>
            <person name="Shen H."/>
            <person name="Jiang S."/>
            <person name="Pu X."/>
            <person name="Sun D."/>
        </authorList>
    </citation>
    <scope>NUCLEOTIDE SEQUENCE [LARGE SCALE GENOMIC DNA]</scope>
    <source>
        <strain evidence="3 4">CE1</strain>
    </source>
</reference>
<dbReference type="Gene3D" id="3.30.470.20">
    <property type="entry name" value="ATP-grasp fold, B domain"/>
    <property type="match status" value="1"/>
</dbReference>
<dbReference type="SUPFAM" id="SSF56059">
    <property type="entry name" value="Glutathione synthetase ATP-binding domain-like"/>
    <property type="match status" value="1"/>
</dbReference>
<organism evidence="3 4">
    <name type="scientific">Dickeya zeae</name>
    <dbReference type="NCBI Taxonomy" id="204042"/>
    <lineage>
        <taxon>Bacteria</taxon>
        <taxon>Pseudomonadati</taxon>
        <taxon>Pseudomonadota</taxon>
        <taxon>Gammaproteobacteria</taxon>
        <taxon>Enterobacterales</taxon>
        <taxon>Pectobacteriaceae</taxon>
        <taxon>Dickeya</taxon>
    </lineage>
</organism>
<gene>
    <name evidence="3" type="ORF">DWG24_17555</name>
</gene>
<proteinExistence type="predicted"/>
<feature type="domain" description="ATP-grasp" evidence="2">
    <location>
        <begin position="119"/>
        <end position="313"/>
    </location>
</feature>
<evidence type="ECO:0000313" key="4">
    <source>
        <dbReference type="Proteomes" id="UP000500801"/>
    </source>
</evidence>
<dbReference type="GO" id="GO:0005524">
    <property type="term" value="F:ATP binding"/>
    <property type="evidence" value="ECO:0007669"/>
    <property type="project" value="UniProtKB-UniRule"/>
</dbReference>
<dbReference type="PROSITE" id="PS50975">
    <property type="entry name" value="ATP_GRASP"/>
    <property type="match status" value="1"/>
</dbReference>
<protein>
    <submittedName>
        <fullName evidence="3">Carboxylate--amine ligase</fullName>
    </submittedName>
</protein>
<dbReference type="AlphaFoldDB" id="A0AAE6Z152"/>
<dbReference type="Gene3D" id="3.40.50.20">
    <property type="match status" value="1"/>
</dbReference>
<evidence type="ECO:0000259" key="2">
    <source>
        <dbReference type="PROSITE" id="PS50975"/>
    </source>
</evidence>